<evidence type="ECO:0000313" key="1">
    <source>
        <dbReference type="EMBL" id="GHE30387.1"/>
    </source>
</evidence>
<dbReference type="PROSITE" id="PS51257">
    <property type="entry name" value="PROKAR_LIPOPROTEIN"/>
    <property type="match status" value="1"/>
</dbReference>
<sequence>MMNRFLILFMAASVFGCGNPRYEPVSNSWTDNEELQAELEHTLLADMQEVSKTLHGTEVKIRGKLVYEYDDAAIYPFDDCSDYKPIWIHVDHESDLHSFLLQNDDALVTIVGVVDTMAYFDRRQYGSAIKDIARVDVRYSLAQQ</sequence>
<gene>
    <name evidence="1" type="ORF">GCM10017764_11630</name>
</gene>
<protein>
    <submittedName>
        <fullName evidence="1">Uncharacterized protein</fullName>
    </submittedName>
</protein>
<dbReference type="EMBL" id="BNAF01000004">
    <property type="protein sequence ID" value="GHE30387.1"/>
    <property type="molecule type" value="Genomic_DNA"/>
</dbReference>
<dbReference type="RefSeq" id="WP_189625700.1">
    <property type="nucleotide sequence ID" value="NZ_BNAF01000004.1"/>
</dbReference>
<proteinExistence type="predicted"/>
<name>A0ABQ3HW37_9SPHI</name>
<comment type="caution">
    <text evidence="1">The sequence shown here is derived from an EMBL/GenBank/DDBJ whole genome shotgun (WGS) entry which is preliminary data.</text>
</comment>
<evidence type="ECO:0000313" key="2">
    <source>
        <dbReference type="Proteomes" id="UP000620550"/>
    </source>
</evidence>
<accession>A0ABQ3HW37</accession>
<reference evidence="2" key="1">
    <citation type="journal article" date="2019" name="Int. J. Syst. Evol. Microbiol.">
        <title>The Global Catalogue of Microorganisms (GCM) 10K type strain sequencing project: providing services to taxonomists for standard genome sequencing and annotation.</title>
        <authorList>
            <consortium name="The Broad Institute Genomics Platform"/>
            <consortium name="The Broad Institute Genome Sequencing Center for Infectious Disease"/>
            <person name="Wu L."/>
            <person name="Ma J."/>
        </authorList>
    </citation>
    <scope>NUCLEOTIDE SEQUENCE [LARGE SCALE GENOMIC DNA]</scope>
    <source>
        <strain evidence="2">CGMCC 1.12966</strain>
    </source>
</reference>
<dbReference type="Proteomes" id="UP000620550">
    <property type="component" value="Unassembled WGS sequence"/>
</dbReference>
<organism evidence="1 2">
    <name type="scientific">Sphingobacterium griseoflavum</name>
    <dbReference type="NCBI Taxonomy" id="1474952"/>
    <lineage>
        <taxon>Bacteria</taxon>
        <taxon>Pseudomonadati</taxon>
        <taxon>Bacteroidota</taxon>
        <taxon>Sphingobacteriia</taxon>
        <taxon>Sphingobacteriales</taxon>
        <taxon>Sphingobacteriaceae</taxon>
        <taxon>Sphingobacterium</taxon>
    </lineage>
</organism>
<keyword evidence="2" id="KW-1185">Reference proteome</keyword>